<dbReference type="SUPFAM" id="SSF81301">
    <property type="entry name" value="Nucleotidyltransferase"/>
    <property type="match status" value="1"/>
</dbReference>
<comment type="cofactor">
    <cofactor evidence="1 12 13">
        <name>Mg(2+)</name>
        <dbReference type="ChEBI" id="CHEBI:18420"/>
    </cofactor>
</comment>
<dbReference type="PIRSF" id="PIRSF000817">
    <property type="entry name" value="DNA_NT"/>
    <property type="match status" value="1"/>
</dbReference>
<comment type="catalytic activity">
    <reaction evidence="11">
        <text>DNA(n) + a 2'-deoxyribonucleoside 5'-triphosphate = DNA(n+1) + diphosphate</text>
        <dbReference type="Rhea" id="RHEA:22508"/>
        <dbReference type="Rhea" id="RHEA-COMP:17339"/>
        <dbReference type="Rhea" id="RHEA-COMP:17340"/>
        <dbReference type="ChEBI" id="CHEBI:33019"/>
        <dbReference type="ChEBI" id="CHEBI:61560"/>
        <dbReference type="ChEBI" id="CHEBI:173112"/>
        <dbReference type="EC" id="2.7.7.31"/>
    </reaction>
</comment>
<dbReference type="GO" id="GO:0006303">
    <property type="term" value="P:double-strand break repair via nonhomologous end joining"/>
    <property type="evidence" value="ECO:0007669"/>
    <property type="project" value="TreeGrafter"/>
</dbReference>
<dbReference type="AlphaFoldDB" id="H3D7S0"/>
<evidence type="ECO:0000256" key="4">
    <source>
        <dbReference type="ARBA" id="ARBA00022639"/>
    </source>
</evidence>
<dbReference type="FunFam" id="1.10.150.20:FF:000010">
    <property type="entry name" value="DNA polymerase lambda"/>
    <property type="match status" value="1"/>
</dbReference>
<dbReference type="GO" id="GO:0046872">
    <property type="term" value="F:metal ion binding"/>
    <property type="evidence" value="ECO:0007669"/>
    <property type="project" value="UniProtKB-UniRule"/>
</dbReference>
<evidence type="ECO:0000256" key="13">
    <source>
        <dbReference type="PIRSR" id="PIRSR000817-1"/>
    </source>
</evidence>
<feature type="domain" description="BRCT" evidence="14">
    <location>
        <begin position="28"/>
        <end position="126"/>
    </location>
</feature>
<dbReference type="GeneTree" id="ENSGT00940000158490"/>
<dbReference type="InterPro" id="IPR019843">
    <property type="entry name" value="DNA_pol-X_BS"/>
</dbReference>
<dbReference type="SMART" id="SM00483">
    <property type="entry name" value="POLXc"/>
    <property type="match status" value="1"/>
</dbReference>
<evidence type="ECO:0000256" key="3">
    <source>
        <dbReference type="ARBA" id="ARBA00008323"/>
    </source>
</evidence>
<keyword evidence="6 12" id="KW-0548">Nucleotidyltransferase</keyword>
<dbReference type="PRINTS" id="PR00869">
    <property type="entry name" value="DNAPOLX"/>
</dbReference>
<keyword evidence="16" id="KW-1185">Reference proteome</keyword>
<dbReference type="InterPro" id="IPR037160">
    <property type="entry name" value="DNA_Pol_thumb_sf"/>
</dbReference>
<dbReference type="InterPro" id="IPR043519">
    <property type="entry name" value="NT_sf"/>
</dbReference>
<evidence type="ECO:0000256" key="1">
    <source>
        <dbReference type="ARBA" id="ARBA00001946"/>
    </source>
</evidence>
<dbReference type="InterPro" id="IPR028207">
    <property type="entry name" value="DNA_pol_B_palm_palm"/>
</dbReference>
<evidence type="ECO:0000256" key="6">
    <source>
        <dbReference type="ARBA" id="ARBA00022695"/>
    </source>
</evidence>
<evidence type="ECO:0000256" key="12">
    <source>
        <dbReference type="PIRNR" id="PIRNR000817"/>
    </source>
</evidence>
<keyword evidence="8 12" id="KW-0460">Magnesium</keyword>
<evidence type="ECO:0000256" key="8">
    <source>
        <dbReference type="ARBA" id="ARBA00022842"/>
    </source>
</evidence>
<evidence type="ECO:0000256" key="9">
    <source>
        <dbReference type="ARBA" id="ARBA00023242"/>
    </source>
</evidence>
<proteinExistence type="inferred from homology"/>
<dbReference type="FunFam" id="3.40.50.10190:FF:000035">
    <property type="entry name" value="DNA-directed DNA/RNA polymerase mu"/>
    <property type="match status" value="1"/>
</dbReference>
<dbReference type="InterPro" id="IPR001726">
    <property type="entry name" value="TdT/Mu"/>
</dbReference>
<dbReference type="InterPro" id="IPR001357">
    <property type="entry name" value="BRCT_dom"/>
</dbReference>
<dbReference type="GO" id="GO:0006304">
    <property type="term" value="P:DNA modification"/>
    <property type="evidence" value="ECO:0007669"/>
    <property type="project" value="UniProtKB-KW"/>
</dbReference>
<dbReference type="InterPro" id="IPR029398">
    <property type="entry name" value="PolB_thumb"/>
</dbReference>
<evidence type="ECO:0000256" key="11">
    <source>
        <dbReference type="ARBA" id="ARBA00048976"/>
    </source>
</evidence>
<dbReference type="Gene3D" id="1.10.150.110">
    <property type="entry name" value="DNA polymerase beta, N-terminal domain-like"/>
    <property type="match status" value="1"/>
</dbReference>
<dbReference type="CDD" id="cd00141">
    <property type="entry name" value="NT_POLXc"/>
    <property type="match status" value="1"/>
</dbReference>
<dbReference type="Gene3D" id="3.30.460.10">
    <property type="entry name" value="Beta Polymerase, domain 2"/>
    <property type="match status" value="1"/>
</dbReference>
<reference evidence="15" key="2">
    <citation type="submission" date="2025-08" db="UniProtKB">
        <authorList>
            <consortium name="Ensembl"/>
        </authorList>
    </citation>
    <scope>IDENTIFICATION</scope>
</reference>
<dbReference type="InterPro" id="IPR002054">
    <property type="entry name" value="DNA-dir_DNA_pol_X"/>
</dbReference>
<dbReference type="InterPro" id="IPR022312">
    <property type="entry name" value="DNA_pol_X"/>
</dbReference>
<dbReference type="STRING" id="99883.ENSTNIP00000016561"/>
<comment type="function">
    <text evidence="12">Gap-filling polymerase involved in repair of DNA double-strand breaks by non-homologous end joining (NHEJ).</text>
</comment>
<dbReference type="FunFam" id="1.10.150.110:FF:000003">
    <property type="entry name" value="DNA polymerase mu"/>
    <property type="match status" value="1"/>
</dbReference>
<dbReference type="Ensembl" id="ENSTNIT00000016775.1">
    <property type="protein sequence ID" value="ENSTNIP00000016561.1"/>
    <property type="gene ID" value="ENSTNIG00000013564.1"/>
</dbReference>
<dbReference type="GO" id="GO:0003887">
    <property type="term" value="F:DNA-directed DNA polymerase activity"/>
    <property type="evidence" value="ECO:0007669"/>
    <property type="project" value="UniProtKB-UniRule"/>
</dbReference>
<dbReference type="Gene3D" id="3.40.50.10190">
    <property type="entry name" value="BRCT domain"/>
    <property type="match status" value="1"/>
</dbReference>
<dbReference type="EC" id="2.7.7.7" evidence="12"/>
<dbReference type="Pfam" id="PF14791">
    <property type="entry name" value="DNA_pol_B_thumb"/>
    <property type="match status" value="1"/>
</dbReference>
<dbReference type="PRINTS" id="PR00871">
    <property type="entry name" value="DNAPOLXTDT"/>
</dbReference>
<dbReference type="Pfam" id="PF10391">
    <property type="entry name" value="DNA_pol_lambd_f"/>
    <property type="match status" value="1"/>
</dbReference>
<keyword evidence="7 12" id="KW-0479">Metal-binding</keyword>
<comment type="catalytic activity">
    <reaction evidence="12">
        <text>DNA(n) + a 2'-deoxyribonucleoside 5'-triphosphate = DNA(n+1) + diphosphate</text>
        <dbReference type="Rhea" id="RHEA:22508"/>
        <dbReference type="Rhea" id="RHEA-COMP:17339"/>
        <dbReference type="Rhea" id="RHEA-COMP:17340"/>
        <dbReference type="ChEBI" id="CHEBI:33019"/>
        <dbReference type="ChEBI" id="CHEBI:61560"/>
        <dbReference type="ChEBI" id="CHEBI:173112"/>
        <dbReference type="EC" id="2.7.7.7"/>
    </reaction>
</comment>
<comment type="similarity">
    <text evidence="3 12">Belongs to the DNA polymerase type-X family.</text>
</comment>
<dbReference type="Pfam" id="PF14716">
    <property type="entry name" value="HHH_8"/>
    <property type="match status" value="1"/>
</dbReference>
<reference evidence="16" key="1">
    <citation type="journal article" date="2004" name="Nature">
        <title>Genome duplication in the teleost fish Tetraodon nigroviridis reveals the early vertebrate proto-karyotype.</title>
        <authorList>
            <person name="Jaillon O."/>
            <person name="Aury J.-M."/>
            <person name="Brunet F."/>
            <person name="Petit J.-L."/>
            <person name="Stange-Thomann N."/>
            <person name="Mauceli E."/>
            <person name="Bouneau L."/>
            <person name="Fischer C."/>
            <person name="Ozouf-Costaz C."/>
            <person name="Bernot A."/>
            <person name="Nicaud S."/>
            <person name="Jaffe D."/>
            <person name="Fisher S."/>
            <person name="Lutfalla G."/>
            <person name="Dossat C."/>
            <person name="Segurens B."/>
            <person name="Dasilva C."/>
            <person name="Salanoubat M."/>
            <person name="Levy M."/>
            <person name="Boudet N."/>
            <person name="Castellano S."/>
            <person name="Anthouard V."/>
            <person name="Jubin C."/>
            <person name="Castelli V."/>
            <person name="Katinka M."/>
            <person name="Vacherie B."/>
            <person name="Biemont C."/>
            <person name="Skalli Z."/>
            <person name="Cattolico L."/>
            <person name="Poulain J."/>
            <person name="De Berardinis V."/>
            <person name="Cruaud C."/>
            <person name="Duprat S."/>
            <person name="Brottier P."/>
            <person name="Coutanceau J.-P."/>
            <person name="Gouzy J."/>
            <person name="Parra G."/>
            <person name="Lardier G."/>
            <person name="Chapple C."/>
            <person name="McKernan K.J."/>
            <person name="McEwan P."/>
            <person name="Bosak S."/>
            <person name="Kellis M."/>
            <person name="Volff J.-N."/>
            <person name="Guigo R."/>
            <person name="Zody M.C."/>
            <person name="Mesirov J."/>
            <person name="Lindblad-Toh K."/>
            <person name="Birren B."/>
            <person name="Nusbaum C."/>
            <person name="Kahn D."/>
            <person name="Robinson-Rechavi M."/>
            <person name="Laudet V."/>
            <person name="Schachter V."/>
            <person name="Quetier F."/>
            <person name="Saurin W."/>
            <person name="Scarpelli C."/>
            <person name="Wincker P."/>
            <person name="Lander E.S."/>
            <person name="Weissenbach J."/>
            <person name="Roest Crollius H."/>
        </authorList>
    </citation>
    <scope>NUCLEOTIDE SEQUENCE [LARGE SCALE GENOMIC DNA]</scope>
</reference>
<dbReference type="InterPro" id="IPR027421">
    <property type="entry name" value="DNA_pol_lamdba_lyase_dom_sf"/>
</dbReference>
<dbReference type="GO" id="GO:0003677">
    <property type="term" value="F:DNA binding"/>
    <property type="evidence" value="ECO:0007669"/>
    <property type="project" value="UniProtKB-UniRule"/>
</dbReference>
<dbReference type="SUPFAM" id="SSF47802">
    <property type="entry name" value="DNA polymerase beta, N-terminal domain-like"/>
    <property type="match status" value="1"/>
</dbReference>
<feature type="binding site" evidence="13">
    <location>
        <position position="335"/>
    </location>
    <ligand>
        <name>Mg(2+)</name>
        <dbReference type="ChEBI" id="CHEBI:18420"/>
    </ligand>
</feature>
<dbReference type="InterPro" id="IPR018944">
    <property type="entry name" value="DNA_pol_lambd_fingers_domain"/>
</dbReference>
<dbReference type="Gene3D" id="3.30.210.10">
    <property type="entry name" value="DNA polymerase, thumb domain"/>
    <property type="match status" value="1"/>
</dbReference>
<dbReference type="Gene3D" id="1.10.150.20">
    <property type="entry name" value="5' to 3' exonuclease, C-terminal subdomain"/>
    <property type="match status" value="1"/>
</dbReference>
<dbReference type="GO" id="GO:0003912">
    <property type="term" value="F:DNA nucleotidylexotransferase activity"/>
    <property type="evidence" value="ECO:0007669"/>
    <property type="project" value="UniProtKB-KW"/>
</dbReference>
<comment type="subcellular location">
    <subcellularLocation>
        <location evidence="2 12">Nucleus</location>
    </subcellularLocation>
</comment>
<dbReference type="PANTHER" id="PTHR11276">
    <property type="entry name" value="DNA POLYMERASE TYPE-X FAMILY MEMBER"/>
    <property type="match status" value="1"/>
</dbReference>
<dbReference type="PIRSF" id="PIRSF501176">
    <property type="entry name" value="DNApol_mu"/>
    <property type="match status" value="1"/>
</dbReference>
<name>H3D7S0_TETNG</name>
<dbReference type="GO" id="GO:0005634">
    <property type="term" value="C:nucleus"/>
    <property type="evidence" value="ECO:0007669"/>
    <property type="project" value="UniProtKB-SubCell"/>
</dbReference>
<dbReference type="Pfam" id="PF14792">
    <property type="entry name" value="DNA_pol_B_palm"/>
    <property type="match status" value="1"/>
</dbReference>
<evidence type="ECO:0000313" key="15">
    <source>
        <dbReference type="Ensembl" id="ENSTNIP00000016561.1"/>
    </source>
</evidence>
<evidence type="ECO:0000256" key="2">
    <source>
        <dbReference type="ARBA" id="ARBA00004123"/>
    </source>
</evidence>
<sequence>ITKSTMVPLKRRKLVSSHTENVEAKGSETTVKFPQIVIFLVERKMGASRRVFLSQLGRSKGFKVEELYSERITHVVSENNCIDEVRTWLESHVRGQSLPPAHLLDVSWYTESMRAGHPVEILERHKLQEQQDNESEDVFSVPNYACQRRTTLQNHNTVLTEALSILAENAELNEEDGRGIAFRRAEAVLKALPRAVRKLTELKGLPCLGEHSLRIIKDILEKGVSSEVEATKQSERYKALKLLTGIFGVGAKTADRWITMGIYNLQQLQSSGPTLNQAQQAGLEHYEDLNQPVTRAEADHIGEIVRRVVLCVLPGAQLTLIGGFRRGKPTGHDVDFLITHPEEGREVGLLPKVVSLLKSQGFLLYQKTTKNSYLESEDRPTQPSSNMDRFERCFSIFRLKSHQESAEVRGNGSESRPKSWRAVRVDLVVSPISQFAFALLGWTGSKLFERELRRWAGHEKAMSLSSHALYDTKQNSYLRAASEEEIFAHLDLEYIPPSERNA</sequence>
<dbReference type="InterPro" id="IPR036420">
    <property type="entry name" value="BRCT_dom_sf"/>
</dbReference>
<evidence type="ECO:0000256" key="5">
    <source>
        <dbReference type="ARBA" id="ARBA00022679"/>
    </source>
</evidence>
<evidence type="ECO:0000256" key="10">
    <source>
        <dbReference type="ARBA" id="ARBA00037135"/>
    </source>
</evidence>
<accession>H3D7S0</accession>
<keyword evidence="4" id="KW-0780">Terminal addition</keyword>
<comment type="function">
    <text evidence="10">Template-independent DNA polymerase which catalyzes the random addition of deoxynucleoside 5'-triphosphate to the 3'-end of a DNA initiator. One of the in vivo functions of this enzyme is the addition of nucleotides at the junction (N region) of rearranged Ig heavy chain and T-cell receptor gene segments during the maturation of B- and T-cells.</text>
</comment>
<dbReference type="Proteomes" id="UP000007303">
    <property type="component" value="Unassembled WGS sequence"/>
</dbReference>
<dbReference type="HOGENOM" id="CLU_008698_0_0_1"/>
<evidence type="ECO:0000313" key="16">
    <source>
        <dbReference type="Proteomes" id="UP000007303"/>
    </source>
</evidence>
<feature type="binding site" evidence="13">
    <location>
        <position position="426"/>
    </location>
    <ligand>
        <name>Mg(2+)</name>
        <dbReference type="ChEBI" id="CHEBI:18420"/>
    </ligand>
</feature>
<keyword evidence="5 12" id="KW-0808">Transferase</keyword>
<protein>
    <recommendedName>
        <fullName evidence="12">DNA-directed DNA/RNA polymerase mu</fullName>
        <ecNumber evidence="12">2.7.7.7</ecNumber>
    </recommendedName>
</protein>
<dbReference type="InParanoid" id="H3D7S0"/>
<dbReference type="PROSITE" id="PS00522">
    <property type="entry name" value="DNA_POLYMERASE_X"/>
    <property type="match status" value="1"/>
</dbReference>
<dbReference type="InterPro" id="IPR010996">
    <property type="entry name" value="HHH_MUS81"/>
</dbReference>
<evidence type="ECO:0000259" key="14">
    <source>
        <dbReference type="PROSITE" id="PS50172"/>
    </source>
</evidence>
<dbReference type="SUPFAM" id="SSF81585">
    <property type="entry name" value="PsbU/PolX domain-like"/>
    <property type="match status" value="1"/>
</dbReference>
<dbReference type="PROSITE" id="PS50172">
    <property type="entry name" value="BRCT"/>
    <property type="match status" value="1"/>
</dbReference>
<evidence type="ECO:0000256" key="7">
    <source>
        <dbReference type="ARBA" id="ARBA00022723"/>
    </source>
</evidence>
<dbReference type="FunFam" id="3.30.210.10:FF:000003">
    <property type="entry name" value="DNA nucleotidylexotransferase"/>
    <property type="match status" value="1"/>
</dbReference>
<dbReference type="InterPro" id="IPR027249">
    <property type="entry name" value="DNA/RNApol_mu"/>
</dbReference>
<organism evidence="15 16">
    <name type="scientific">Tetraodon nigroviridis</name>
    <name type="common">Spotted green pufferfish</name>
    <name type="synonym">Chelonodon nigroviridis</name>
    <dbReference type="NCBI Taxonomy" id="99883"/>
    <lineage>
        <taxon>Eukaryota</taxon>
        <taxon>Metazoa</taxon>
        <taxon>Chordata</taxon>
        <taxon>Craniata</taxon>
        <taxon>Vertebrata</taxon>
        <taxon>Euteleostomi</taxon>
        <taxon>Actinopterygii</taxon>
        <taxon>Neopterygii</taxon>
        <taxon>Teleostei</taxon>
        <taxon>Neoteleostei</taxon>
        <taxon>Acanthomorphata</taxon>
        <taxon>Eupercaria</taxon>
        <taxon>Tetraodontiformes</taxon>
        <taxon>Tetradontoidea</taxon>
        <taxon>Tetraodontidae</taxon>
        <taxon>Tetraodon</taxon>
    </lineage>
</organism>
<dbReference type="PANTHER" id="PTHR11276:SF24">
    <property type="entry name" value="DNA-DIRECTED DNA_RNA POLYMERASE MU"/>
    <property type="match status" value="1"/>
</dbReference>
<feature type="binding site" evidence="13">
    <location>
        <position position="333"/>
    </location>
    <ligand>
        <name>Mg(2+)</name>
        <dbReference type="ChEBI" id="CHEBI:18420"/>
    </ligand>
</feature>
<reference evidence="15" key="3">
    <citation type="submission" date="2025-09" db="UniProtKB">
        <authorList>
            <consortium name="Ensembl"/>
        </authorList>
    </citation>
    <scope>IDENTIFICATION</scope>
</reference>
<dbReference type="OMA" id="GKPCGHD"/>
<keyword evidence="9 12" id="KW-0539">Nucleus</keyword>